<dbReference type="GO" id="GO:1990316">
    <property type="term" value="C:Atg1/ULK1 kinase complex"/>
    <property type="evidence" value="ECO:0007669"/>
    <property type="project" value="TreeGrafter"/>
</dbReference>
<reference evidence="8" key="1">
    <citation type="journal article" date="2020" name="Stud. Mycol.">
        <title>101 Dothideomycetes genomes: a test case for predicting lifestyles and emergence of pathogens.</title>
        <authorList>
            <person name="Haridas S."/>
            <person name="Albert R."/>
            <person name="Binder M."/>
            <person name="Bloem J."/>
            <person name="Labutti K."/>
            <person name="Salamov A."/>
            <person name="Andreopoulos B."/>
            <person name="Baker S."/>
            <person name="Barry K."/>
            <person name="Bills G."/>
            <person name="Bluhm B."/>
            <person name="Cannon C."/>
            <person name="Castanera R."/>
            <person name="Culley D."/>
            <person name="Daum C."/>
            <person name="Ezra D."/>
            <person name="Gonzalez J."/>
            <person name="Henrissat B."/>
            <person name="Kuo A."/>
            <person name="Liang C."/>
            <person name="Lipzen A."/>
            <person name="Lutzoni F."/>
            <person name="Magnuson J."/>
            <person name="Mondo S."/>
            <person name="Nolan M."/>
            <person name="Ohm R."/>
            <person name="Pangilinan J."/>
            <person name="Park H.-J."/>
            <person name="Ramirez L."/>
            <person name="Alfaro M."/>
            <person name="Sun H."/>
            <person name="Tritt A."/>
            <person name="Yoshinaga Y."/>
            <person name="Zwiers L.-H."/>
            <person name="Turgeon B."/>
            <person name="Goodwin S."/>
            <person name="Spatafora J."/>
            <person name="Crous P."/>
            <person name="Grigoriev I."/>
        </authorList>
    </citation>
    <scope>NUCLEOTIDE SEQUENCE</scope>
    <source>
        <strain evidence="8">CBS 675.92</strain>
    </source>
</reference>
<keyword evidence="4" id="KW-0926">Vacuole</keyword>
<evidence type="ECO:0000313" key="8">
    <source>
        <dbReference type="EMBL" id="KAF1959932.1"/>
    </source>
</evidence>
<evidence type="ECO:0000256" key="4">
    <source>
        <dbReference type="RuleBase" id="RU367075"/>
    </source>
</evidence>
<feature type="compositionally biased region" description="Basic and acidic residues" evidence="6">
    <location>
        <begin position="654"/>
        <end position="664"/>
    </location>
</feature>
<dbReference type="EMBL" id="ML976984">
    <property type="protein sequence ID" value="KAF1959932.1"/>
    <property type="molecule type" value="Genomic_DNA"/>
</dbReference>
<evidence type="ECO:0000256" key="5">
    <source>
        <dbReference type="SAM" id="Coils"/>
    </source>
</evidence>
<feature type="coiled-coil region" evidence="5">
    <location>
        <begin position="140"/>
        <end position="167"/>
    </location>
</feature>
<feature type="compositionally biased region" description="Low complexity" evidence="6">
    <location>
        <begin position="698"/>
        <end position="718"/>
    </location>
</feature>
<comment type="similarity">
    <text evidence="1 4">Belongs to the ATG11 family.</text>
</comment>
<dbReference type="PANTHER" id="PTHR13222:SF1">
    <property type="entry name" value="RB1-INDUCIBLE COILED-COIL PROTEIN 1"/>
    <property type="match status" value="1"/>
</dbReference>
<dbReference type="GO" id="GO:0005774">
    <property type="term" value="C:vacuolar membrane"/>
    <property type="evidence" value="ECO:0007669"/>
    <property type="project" value="UniProtKB-SubCell"/>
</dbReference>
<comment type="subcellular location">
    <subcellularLocation>
        <location evidence="4">Preautophagosomal structure membrane</location>
        <topology evidence="4">Peripheral membrane protein</topology>
    </subcellularLocation>
    <subcellularLocation>
        <location evidence="4">Vacuole membrane</location>
        <topology evidence="4">Peripheral membrane protein</topology>
    </subcellularLocation>
    <text evidence="4">During pexophagy, accumulates in the vacuolar membrane region, where the peroxisomes contact the vacuole.</text>
</comment>
<dbReference type="GO" id="GO:0015031">
    <property type="term" value="P:protein transport"/>
    <property type="evidence" value="ECO:0007669"/>
    <property type="project" value="UniProtKB-KW"/>
</dbReference>
<organism evidence="8 9">
    <name type="scientific">Byssothecium circinans</name>
    <dbReference type="NCBI Taxonomy" id="147558"/>
    <lineage>
        <taxon>Eukaryota</taxon>
        <taxon>Fungi</taxon>
        <taxon>Dikarya</taxon>
        <taxon>Ascomycota</taxon>
        <taxon>Pezizomycotina</taxon>
        <taxon>Dothideomycetes</taxon>
        <taxon>Pleosporomycetidae</taxon>
        <taxon>Pleosporales</taxon>
        <taxon>Massarineae</taxon>
        <taxon>Massarinaceae</taxon>
        <taxon>Byssothecium</taxon>
    </lineage>
</organism>
<keyword evidence="4" id="KW-0472">Membrane</keyword>
<dbReference type="GO" id="GO:0034045">
    <property type="term" value="C:phagophore assembly site membrane"/>
    <property type="evidence" value="ECO:0007669"/>
    <property type="project" value="UniProtKB-SubCell"/>
</dbReference>
<feature type="domain" description="Autophagy-related protein 11 C-terminal" evidence="7">
    <location>
        <begin position="391"/>
        <end position="539"/>
    </location>
</feature>
<dbReference type="InterPro" id="IPR019460">
    <property type="entry name" value="Atg11_C"/>
</dbReference>
<dbReference type="GO" id="GO:0060090">
    <property type="term" value="F:molecular adaptor activity"/>
    <property type="evidence" value="ECO:0007669"/>
    <property type="project" value="TreeGrafter"/>
</dbReference>
<dbReference type="GO" id="GO:0034517">
    <property type="term" value="P:ribophagy"/>
    <property type="evidence" value="ECO:0007669"/>
    <property type="project" value="TreeGrafter"/>
</dbReference>
<keyword evidence="4" id="KW-0813">Transport</keyword>
<feature type="region of interest" description="Disordered" evidence="6">
    <location>
        <begin position="1"/>
        <end position="29"/>
    </location>
</feature>
<keyword evidence="4" id="KW-0653">Protein transport</keyword>
<name>A0A6A5U7V8_9PLEO</name>
<proteinExistence type="inferred from homology"/>
<evidence type="ECO:0000256" key="6">
    <source>
        <dbReference type="SAM" id="MobiDB-lite"/>
    </source>
</evidence>
<protein>
    <recommendedName>
        <fullName evidence="4">Autophagy-related protein 11</fullName>
    </recommendedName>
</protein>
<evidence type="ECO:0000313" key="9">
    <source>
        <dbReference type="Proteomes" id="UP000800035"/>
    </source>
</evidence>
<feature type="coiled-coil region" evidence="5">
    <location>
        <begin position="221"/>
        <end position="262"/>
    </location>
</feature>
<gene>
    <name evidence="8" type="ORF">CC80DRAFT_440128</name>
</gene>
<dbReference type="GO" id="GO:0034727">
    <property type="term" value="P:piecemeal microautophagy of the nucleus"/>
    <property type="evidence" value="ECO:0007669"/>
    <property type="project" value="TreeGrafter"/>
</dbReference>
<evidence type="ECO:0000259" key="7">
    <source>
        <dbReference type="Pfam" id="PF10377"/>
    </source>
</evidence>
<feature type="compositionally biased region" description="Polar residues" evidence="6">
    <location>
        <begin position="618"/>
        <end position="627"/>
    </location>
</feature>
<feature type="region of interest" description="Disordered" evidence="6">
    <location>
        <begin position="560"/>
        <end position="728"/>
    </location>
</feature>
<dbReference type="AlphaFoldDB" id="A0A6A5U7V8"/>
<dbReference type="OrthoDB" id="447953at2759"/>
<keyword evidence="3 5" id="KW-0175">Coiled coil</keyword>
<dbReference type="GO" id="GO:0000422">
    <property type="term" value="P:autophagy of mitochondrion"/>
    <property type="evidence" value="ECO:0007669"/>
    <property type="project" value="TreeGrafter"/>
</dbReference>
<dbReference type="GO" id="GO:0061709">
    <property type="term" value="P:reticulophagy"/>
    <property type="evidence" value="ECO:0007669"/>
    <property type="project" value="TreeGrafter"/>
</dbReference>
<evidence type="ECO:0000256" key="1">
    <source>
        <dbReference type="ARBA" id="ARBA00009729"/>
    </source>
</evidence>
<dbReference type="Proteomes" id="UP000800035">
    <property type="component" value="Unassembled WGS sequence"/>
</dbReference>
<keyword evidence="9" id="KW-1185">Reference proteome</keyword>
<comment type="function">
    <text evidence="4">Involved in cytoplasm to vacuole transport (Cvt), pexophagy, mitophagy and nucleophagy. Recruits mitochondria for their selective degradation via autophagy (mitophagy) during starvation. Works as scaffold proteins that recruit ATG proteins to the pre-autophagosome (PAS), the site of vesicle/autophagosome formation. Required for the Cvt vesicles completion.</text>
</comment>
<feature type="coiled-coil region" evidence="5">
    <location>
        <begin position="390"/>
        <end position="424"/>
    </location>
</feature>
<dbReference type="PANTHER" id="PTHR13222">
    <property type="entry name" value="RB1-INDUCIBLE COILED-COIL"/>
    <property type="match status" value="1"/>
</dbReference>
<keyword evidence="2 4" id="KW-0072">Autophagy</keyword>
<feature type="compositionally biased region" description="Low complexity" evidence="6">
    <location>
        <begin position="628"/>
        <end position="638"/>
    </location>
</feature>
<feature type="compositionally biased region" description="Polar residues" evidence="6">
    <location>
        <begin position="575"/>
        <end position="596"/>
    </location>
</feature>
<accession>A0A6A5U7V8</accession>
<dbReference type="InterPro" id="IPR040040">
    <property type="entry name" value="ATG11"/>
</dbReference>
<dbReference type="GO" id="GO:1903599">
    <property type="term" value="P:positive regulation of autophagy of mitochondrion"/>
    <property type="evidence" value="ECO:0007669"/>
    <property type="project" value="UniProtKB-UniRule"/>
</dbReference>
<comment type="subunit">
    <text evidence="4">Homodimer.</text>
</comment>
<evidence type="ECO:0000256" key="3">
    <source>
        <dbReference type="ARBA" id="ARBA00023054"/>
    </source>
</evidence>
<dbReference type="GO" id="GO:0019901">
    <property type="term" value="F:protein kinase binding"/>
    <property type="evidence" value="ECO:0007669"/>
    <property type="project" value="TreeGrafter"/>
</dbReference>
<sequence>MKDEIMDNMKAQQNEFANERRSLEQEVQSYKTRIEEAEDELDRLIGSRDNERSGVDTKIQDLLTEIESAHKEAASQRKEADERIAQLQADLAKRKETEAQHLESLSTAFNHLSPDGTAPDDQSALVAQLEDLASRSFNYQRELQQAIVMAQTENENARERAHEQEAILKSKLALEKEAVFSLREQLDMEKAKSASIATELDEERGHLHELRTKFAEGETGSEALRTRVEEEEAKVGRLQVELAESKSHANSLDVELMQLQKKVLKYEEFDSSRTLERQNRAKELSKRLYAQQDRLVGLVESLGFVITFEDGQMTLQRASKVGNSTTLSDTTGLLGRSVTTPSPTPLKQHASNALNLSFLHWPDSTDLEEEDRRYHELIDTLNRFDLDSFSEAVAKRMRDMEHTARKYQREMRGYREKAHLFKAEGHDKIAYRSFKEGDLALFLPTRNQATRPWAAFNVGAPHYFLREQDSHRLHGREWLVARISKVEERVVDLSKTLDSNARASIDGRSIASNSAVSFEDDNPFELSDGLRWYLLDAAEEKPGAPGTPGLGKTTVASARVTGQGQMEPTKKKSSNDPAKTLNKSLDSRRSSGTSKKSAPLTGIRNSTEILPQADAVESGSSSNTATRGGSPAAGPGPSHLRESEATADADVAGEEGRPLHDSAHSPHKQLAFMSGSGVMRGGNASPSKSRVGSVGELARAASPAGSSPSKKAPPAATPSRERKGSFWDGLFQVDVMYQKSRK</sequence>
<dbReference type="Pfam" id="PF10377">
    <property type="entry name" value="ATG11"/>
    <property type="match status" value="1"/>
</dbReference>
<dbReference type="GO" id="GO:0000045">
    <property type="term" value="P:autophagosome assembly"/>
    <property type="evidence" value="ECO:0007669"/>
    <property type="project" value="UniProtKB-UniRule"/>
</dbReference>
<evidence type="ECO:0000256" key="2">
    <source>
        <dbReference type="ARBA" id="ARBA00023006"/>
    </source>
</evidence>